<feature type="domain" description="HMA" evidence="8">
    <location>
        <begin position="2"/>
        <end position="68"/>
    </location>
</feature>
<dbReference type="EMBL" id="CP022046">
    <property type="protein sequence ID" value="ASE35203.1"/>
    <property type="molecule type" value="Genomic_DNA"/>
</dbReference>
<keyword evidence="5" id="KW-0186">Copper</keyword>
<dbReference type="PANTHER" id="PTHR46594:SF4">
    <property type="entry name" value="P-TYPE CATION-TRANSPORTING ATPASE"/>
    <property type="match status" value="1"/>
</dbReference>
<dbReference type="KEGG" id="sscu:CEP64_11500"/>
<dbReference type="Proteomes" id="UP000197058">
    <property type="component" value="Chromosome"/>
</dbReference>
<evidence type="ECO:0000259" key="8">
    <source>
        <dbReference type="PROSITE" id="PS50846"/>
    </source>
</evidence>
<dbReference type="PROSITE" id="PS50846">
    <property type="entry name" value="HMA_2"/>
    <property type="match status" value="1"/>
</dbReference>
<dbReference type="GO" id="GO:0005507">
    <property type="term" value="F:copper ion binding"/>
    <property type="evidence" value="ECO:0007669"/>
    <property type="project" value="InterPro"/>
</dbReference>
<dbReference type="PRINTS" id="PR00942">
    <property type="entry name" value="CUATPASEI"/>
</dbReference>
<reference evidence="10" key="1">
    <citation type="submission" date="2017-06" db="EMBL/GenBank/DDBJ databases">
        <title>FDA dAtabase for Regulatory Grade micrObial Sequences (FDA-ARGOS): Supporting development and validation of Infectious Disease Dx tests.</title>
        <authorList>
            <person name="Goldberg B."/>
            <person name="Campos J."/>
            <person name="Tallon L."/>
            <person name="Sadzewicz L."/>
            <person name="Sengamalay N."/>
            <person name="Ott S."/>
            <person name="Godinez A."/>
            <person name="Nagaraj S."/>
            <person name="Vavikolanu K."/>
            <person name="Nadendla S."/>
            <person name="George J."/>
            <person name="Geyer C."/>
            <person name="Sichtig H."/>
        </authorList>
    </citation>
    <scope>NUCLEOTIDE SEQUENCE [LARGE SCALE GENOMIC DNA]</scope>
    <source>
        <strain evidence="10">FDAARGOS_285</strain>
    </source>
</reference>
<sequence length="69" mass="7786">MYKEFIKVHGMSCGHCKQSIENALNELDGVNSSVVNLSKGEVEINFDENKVNFNGFKEAIENQGYEVKM</sequence>
<dbReference type="AlphaFoldDB" id="A0AAI8DIQ6"/>
<dbReference type="NCBIfam" id="NF033795">
    <property type="entry name" value="chaper_CopZ_Bs"/>
    <property type="match status" value="1"/>
</dbReference>
<dbReference type="RefSeq" id="WP_058590872.1">
    <property type="nucleotide sequence ID" value="NZ_CAJVGN010000001.1"/>
</dbReference>
<dbReference type="GO" id="GO:0005737">
    <property type="term" value="C:cytoplasm"/>
    <property type="evidence" value="ECO:0007669"/>
    <property type="project" value="UniProtKB-SubCell"/>
</dbReference>
<accession>A0AAI8DIQ6</accession>
<evidence type="ECO:0000313" key="9">
    <source>
        <dbReference type="EMBL" id="ASE35203.1"/>
    </source>
</evidence>
<evidence type="ECO:0000256" key="7">
    <source>
        <dbReference type="ARBA" id="ARBA00025138"/>
    </source>
</evidence>
<dbReference type="PROSITE" id="PS01047">
    <property type="entry name" value="HMA_1"/>
    <property type="match status" value="1"/>
</dbReference>
<gene>
    <name evidence="9" type="ORF">CEP64_11500</name>
</gene>
<evidence type="ECO:0000256" key="6">
    <source>
        <dbReference type="ARBA" id="ARBA00023186"/>
    </source>
</evidence>
<dbReference type="CDD" id="cd00371">
    <property type="entry name" value="HMA"/>
    <property type="match status" value="1"/>
</dbReference>
<keyword evidence="4" id="KW-0479">Metal-binding</keyword>
<evidence type="ECO:0000256" key="5">
    <source>
        <dbReference type="ARBA" id="ARBA00023008"/>
    </source>
</evidence>
<evidence type="ECO:0000256" key="4">
    <source>
        <dbReference type="ARBA" id="ARBA00022723"/>
    </source>
</evidence>
<dbReference type="InterPro" id="IPR036163">
    <property type="entry name" value="HMA_dom_sf"/>
</dbReference>
<evidence type="ECO:0000256" key="3">
    <source>
        <dbReference type="ARBA" id="ARBA00022490"/>
    </source>
</evidence>
<dbReference type="InterPro" id="IPR006121">
    <property type="entry name" value="HMA_dom"/>
</dbReference>
<organism evidence="9 10">
    <name type="scientific">Mammaliicoccus sciuri</name>
    <name type="common">Staphylococcus sciuri</name>
    <dbReference type="NCBI Taxonomy" id="1296"/>
    <lineage>
        <taxon>Bacteria</taxon>
        <taxon>Bacillati</taxon>
        <taxon>Bacillota</taxon>
        <taxon>Bacilli</taxon>
        <taxon>Bacillales</taxon>
        <taxon>Staphylococcaceae</taxon>
        <taxon>Mammaliicoccus</taxon>
    </lineage>
</organism>
<dbReference type="PANTHER" id="PTHR46594">
    <property type="entry name" value="P-TYPE CATION-TRANSPORTING ATPASE"/>
    <property type="match status" value="1"/>
</dbReference>
<dbReference type="NCBIfam" id="TIGR00003">
    <property type="entry name" value="copper ion binding protein"/>
    <property type="match status" value="1"/>
</dbReference>
<comment type="subcellular location">
    <subcellularLocation>
        <location evidence="1">Cytoplasm</location>
    </subcellularLocation>
</comment>
<keyword evidence="3" id="KW-0963">Cytoplasm</keyword>
<dbReference type="Pfam" id="PF00403">
    <property type="entry name" value="HMA"/>
    <property type="match status" value="1"/>
</dbReference>
<dbReference type="InterPro" id="IPR006122">
    <property type="entry name" value="HMA_Cu_ion-bd"/>
</dbReference>
<name>A0AAI8DIQ6_MAMSC</name>
<protein>
    <recommendedName>
        <fullName evidence="2">Copper chaperone CopZ</fullName>
    </recommendedName>
</protein>
<evidence type="ECO:0000256" key="1">
    <source>
        <dbReference type="ARBA" id="ARBA00004496"/>
    </source>
</evidence>
<proteinExistence type="predicted"/>
<evidence type="ECO:0000313" key="10">
    <source>
        <dbReference type="Proteomes" id="UP000197058"/>
    </source>
</evidence>
<dbReference type="SUPFAM" id="SSF55008">
    <property type="entry name" value="HMA, heavy metal-associated domain"/>
    <property type="match status" value="1"/>
</dbReference>
<dbReference type="InterPro" id="IPR017969">
    <property type="entry name" value="Heavy-metal-associated_CS"/>
</dbReference>
<comment type="function">
    <text evidence="7">Chaperone that serves for the intracellular sequestration and transport of Cu(+). Delivers Cu(+) to the copper-exporting P-type ATPase A (CopA).</text>
</comment>
<dbReference type="InterPro" id="IPR049740">
    <property type="entry name" value="CopZ"/>
</dbReference>
<dbReference type="FunFam" id="3.30.70.100:FF:000001">
    <property type="entry name" value="ATPase copper transporting beta"/>
    <property type="match status" value="1"/>
</dbReference>
<evidence type="ECO:0000256" key="2">
    <source>
        <dbReference type="ARBA" id="ARBA00015313"/>
    </source>
</evidence>
<dbReference type="Gene3D" id="3.30.70.100">
    <property type="match status" value="1"/>
</dbReference>
<keyword evidence="6" id="KW-0143">Chaperone</keyword>